<feature type="non-terminal residue" evidence="2">
    <location>
        <position position="1"/>
    </location>
</feature>
<evidence type="ECO:0000313" key="3">
    <source>
        <dbReference type="Proteomes" id="UP000681720"/>
    </source>
</evidence>
<evidence type="ECO:0000259" key="1">
    <source>
        <dbReference type="PROSITE" id="PS50020"/>
    </source>
</evidence>
<dbReference type="InterPro" id="IPR001202">
    <property type="entry name" value="WW_dom"/>
</dbReference>
<name>A0A8S3ILD4_9BILA</name>
<dbReference type="InterPro" id="IPR036020">
    <property type="entry name" value="WW_dom_sf"/>
</dbReference>
<dbReference type="Gene3D" id="2.20.70.10">
    <property type="match status" value="1"/>
</dbReference>
<comment type="caution">
    <text evidence="2">The sequence shown here is derived from an EMBL/GenBank/DDBJ whole genome shotgun (WGS) entry which is preliminary data.</text>
</comment>
<dbReference type="PANTHER" id="PTHR45876">
    <property type="entry name" value="FI04035P"/>
    <property type="match status" value="1"/>
</dbReference>
<feature type="domain" description="WW" evidence="1">
    <location>
        <begin position="9"/>
        <end position="36"/>
    </location>
</feature>
<evidence type="ECO:0000313" key="2">
    <source>
        <dbReference type="EMBL" id="CAF5200210.1"/>
    </source>
</evidence>
<organism evidence="2 3">
    <name type="scientific">Rotaria magnacalcarata</name>
    <dbReference type="NCBI Taxonomy" id="392030"/>
    <lineage>
        <taxon>Eukaryota</taxon>
        <taxon>Metazoa</taxon>
        <taxon>Spiralia</taxon>
        <taxon>Gnathifera</taxon>
        <taxon>Rotifera</taxon>
        <taxon>Eurotatoria</taxon>
        <taxon>Bdelloidea</taxon>
        <taxon>Philodinida</taxon>
        <taxon>Philodinidae</taxon>
        <taxon>Rotaria</taxon>
    </lineage>
</organism>
<proteinExistence type="predicted"/>
<accession>A0A8S3ILD4</accession>
<dbReference type="PANTHER" id="PTHR45876:SF8">
    <property type="entry name" value="FI04035P"/>
    <property type="match status" value="1"/>
</dbReference>
<dbReference type="GO" id="GO:0005737">
    <property type="term" value="C:cytoplasm"/>
    <property type="evidence" value="ECO:0007669"/>
    <property type="project" value="TreeGrafter"/>
</dbReference>
<reference evidence="2" key="1">
    <citation type="submission" date="2021-02" db="EMBL/GenBank/DDBJ databases">
        <authorList>
            <person name="Nowell W R."/>
        </authorList>
    </citation>
    <scope>NUCLEOTIDE SEQUENCE</scope>
</reference>
<dbReference type="Proteomes" id="UP000681720">
    <property type="component" value="Unassembled WGS sequence"/>
</dbReference>
<dbReference type="GO" id="GO:0005096">
    <property type="term" value="F:GTPase activator activity"/>
    <property type="evidence" value="ECO:0007669"/>
    <property type="project" value="TreeGrafter"/>
</dbReference>
<sequence length="126" mass="14503">KRTDENQWWELFDASTKRNYYYNAKSQRTVWQRPPGADIIPLAKLQMIKENTEPKDEQLTSTIITSPASTINQTVQQRTNNNKWKQVSLQGLDLSSHQNKLTSSTKMSTPPLNSAAQRVTKKIKIE</sequence>
<protein>
    <recommendedName>
        <fullName evidence="1">WW domain-containing protein</fullName>
    </recommendedName>
</protein>
<gene>
    <name evidence="2" type="ORF">GIL414_LOCUS76288</name>
</gene>
<dbReference type="AlphaFoldDB" id="A0A8S3ILD4"/>
<dbReference type="EMBL" id="CAJOBJ010344998">
    <property type="protein sequence ID" value="CAF5200210.1"/>
    <property type="molecule type" value="Genomic_DNA"/>
</dbReference>
<dbReference type="PROSITE" id="PS50020">
    <property type="entry name" value="WW_DOMAIN_2"/>
    <property type="match status" value="1"/>
</dbReference>
<dbReference type="FunFam" id="2.20.70.10:FF:000022">
    <property type="entry name" value="Rho GTPase activating protein 39"/>
    <property type="match status" value="1"/>
</dbReference>
<dbReference type="SUPFAM" id="SSF51045">
    <property type="entry name" value="WW domain"/>
    <property type="match status" value="1"/>
</dbReference>